<proteinExistence type="predicted"/>
<feature type="compositionally biased region" description="Low complexity" evidence="1">
    <location>
        <begin position="17"/>
        <end position="35"/>
    </location>
</feature>
<feature type="compositionally biased region" description="Low complexity" evidence="1">
    <location>
        <begin position="336"/>
        <end position="351"/>
    </location>
</feature>
<name>A0AAN7E6I1_QUERU</name>
<dbReference type="PANTHER" id="PTHR34112">
    <property type="entry name" value="C-JUN-AMINO-TERMINAL KINASE-INTERACTING PROTEIN"/>
    <property type="match status" value="1"/>
</dbReference>
<dbReference type="Proteomes" id="UP001324115">
    <property type="component" value="Unassembled WGS sequence"/>
</dbReference>
<dbReference type="AlphaFoldDB" id="A0AAN7E6I1"/>
<feature type="region of interest" description="Disordered" evidence="1">
    <location>
        <begin position="318"/>
        <end position="361"/>
    </location>
</feature>
<dbReference type="EMBL" id="JAXUIC010000011">
    <property type="protein sequence ID" value="KAK4564145.1"/>
    <property type="molecule type" value="Genomic_DNA"/>
</dbReference>
<feature type="compositionally biased region" description="Basic and acidic residues" evidence="1">
    <location>
        <begin position="426"/>
        <end position="441"/>
    </location>
</feature>
<organism evidence="2 3">
    <name type="scientific">Quercus rubra</name>
    <name type="common">Northern red oak</name>
    <name type="synonym">Quercus borealis</name>
    <dbReference type="NCBI Taxonomy" id="3512"/>
    <lineage>
        <taxon>Eukaryota</taxon>
        <taxon>Viridiplantae</taxon>
        <taxon>Streptophyta</taxon>
        <taxon>Embryophyta</taxon>
        <taxon>Tracheophyta</taxon>
        <taxon>Spermatophyta</taxon>
        <taxon>Magnoliopsida</taxon>
        <taxon>eudicotyledons</taxon>
        <taxon>Gunneridae</taxon>
        <taxon>Pentapetalae</taxon>
        <taxon>rosids</taxon>
        <taxon>fabids</taxon>
        <taxon>Fagales</taxon>
        <taxon>Fagaceae</taxon>
        <taxon>Quercus</taxon>
    </lineage>
</organism>
<feature type="region of interest" description="Disordered" evidence="1">
    <location>
        <begin position="17"/>
        <end position="52"/>
    </location>
</feature>
<feature type="compositionally biased region" description="Basic and acidic residues" evidence="1">
    <location>
        <begin position="149"/>
        <end position="158"/>
    </location>
</feature>
<feature type="region of interest" description="Disordered" evidence="1">
    <location>
        <begin position="380"/>
        <end position="449"/>
    </location>
</feature>
<dbReference type="PANTHER" id="PTHR34112:SF13">
    <property type="entry name" value="OS04G0448200 PROTEIN"/>
    <property type="match status" value="1"/>
</dbReference>
<keyword evidence="3" id="KW-1185">Reference proteome</keyword>
<protein>
    <submittedName>
        <fullName evidence="2">Uncharacterized protein</fullName>
    </submittedName>
</protein>
<gene>
    <name evidence="2" type="ORF">RGQ29_006294</name>
</gene>
<evidence type="ECO:0000313" key="3">
    <source>
        <dbReference type="Proteomes" id="UP001324115"/>
    </source>
</evidence>
<evidence type="ECO:0000256" key="1">
    <source>
        <dbReference type="SAM" id="MobiDB-lite"/>
    </source>
</evidence>
<feature type="region of interest" description="Disordered" evidence="1">
    <location>
        <begin position="72"/>
        <end position="95"/>
    </location>
</feature>
<feature type="region of interest" description="Disordered" evidence="1">
    <location>
        <begin position="149"/>
        <end position="186"/>
    </location>
</feature>
<reference evidence="2 3" key="1">
    <citation type="journal article" date="2023" name="G3 (Bethesda)">
        <title>A haplotype-resolved chromosome-scale genome for Quercus rubra L. provides insights into the genetics of adaptive traits for red oak species.</title>
        <authorList>
            <person name="Kapoor B."/>
            <person name="Jenkins J."/>
            <person name="Schmutz J."/>
            <person name="Zhebentyayeva T."/>
            <person name="Kuelheim C."/>
            <person name="Coggeshall M."/>
            <person name="Heim C."/>
            <person name="Lasky J.R."/>
            <person name="Leites L."/>
            <person name="Islam-Faridi N."/>
            <person name="Romero-Severson J."/>
            <person name="DeLeo V.L."/>
            <person name="Lucas S.M."/>
            <person name="Lazic D."/>
            <person name="Gailing O."/>
            <person name="Carlson J."/>
            <person name="Staton M."/>
        </authorList>
    </citation>
    <scope>NUCLEOTIDE SEQUENCE [LARGE SCALE GENOMIC DNA]</scope>
    <source>
        <strain evidence="2">Pseudo-F2</strain>
    </source>
</reference>
<feature type="compositionally biased region" description="Low complexity" evidence="1">
    <location>
        <begin position="72"/>
        <end position="89"/>
    </location>
</feature>
<feature type="region of interest" description="Disordered" evidence="1">
    <location>
        <begin position="605"/>
        <end position="626"/>
    </location>
</feature>
<comment type="caution">
    <text evidence="2">The sequence shown here is derived from an EMBL/GenBank/DDBJ whole genome shotgun (WGS) entry which is preliminary data.</text>
</comment>
<sequence>MDRSELTLVPEWLKSSASVTAGSSSNHQFSSSSLNSDDHPISKHVRNGLSVSSSDYDIGRLYASDQATSSYFRRSSSSNGSAHSRSYSSFGKSQHDWDWEDTNDYRGKNKLVLGDHRLHDGSDTPGTILPNRVEKNMLLHSQSLITGKRGDTWPRKVAGDSNNAKRKHSDANGLLGGGGSVSSSTKTAFEQDFPSLIAEERQGGSEIVRVSSSGLDTTIQNFPTGISSTIGCDSWKSALVEVPQISGCNSTDAALAQQTLAASSASVSPSTGTGINMAETLANGPDHAHTRTQLSVKTQRLDELAMKQSRQLIPMTFSMTKPLVPSPSEKSKPKIGQQQHSFSSSHFGNNSPRGGPVKSDVTKLSVGNLHVLSPSRELNGFSSAAKDSMSPTNGSRLANSPLGVATSGAGSASLRKLSNNSSAATADRRPTAFRTTMEKKPSTQVQSRNDFFKSLSRKNSPTNFPSAVSDPCQAALSSVSENADKLVTEAAAAVSITLQNTEGAISSDEPVTDSLNESRSEMTRNGSACDVFQKCLSNREQHSSPDVTLYPDEEEAAFLRSLGWEENAGEDEGLTEEEISAFYIEYMKLRPLSKLLHGMQPKSSLALTSQDGSCVGASSELSSSAA</sequence>
<feature type="compositionally biased region" description="Polar residues" evidence="1">
    <location>
        <begin position="389"/>
        <end position="398"/>
    </location>
</feature>
<accession>A0AAN7E6I1</accession>
<evidence type="ECO:0000313" key="2">
    <source>
        <dbReference type="EMBL" id="KAK4564145.1"/>
    </source>
</evidence>